<keyword evidence="4" id="KW-1185">Reference proteome</keyword>
<dbReference type="OrthoDB" id="9805588at2"/>
<dbReference type="EMBL" id="QDDL01000008">
    <property type="protein sequence ID" value="PVZ66373.1"/>
    <property type="molecule type" value="Genomic_DNA"/>
</dbReference>
<sequence length="158" mass="18445">MSVEIERKFLVLNNDYQQTAQRKTRIVQGYLNSSPERTVRIRIRGQQGYLTIKGKSSQDGTSRYEWEKEIDLSEAQQLIKLCEPGLIDKIRYEVSVGQHTFEVDEFFAENQDLVVAEVELSSADDAFEKPDWLGEEVTGDKRYYNSCLMKHPFNQWIN</sequence>
<comment type="caution">
    <text evidence="3">The sequence shown here is derived from an EMBL/GenBank/DDBJ whole genome shotgun (WGS) entry which is preliminary data.</text>
</comment>
<gene>
    <name evidence="3" type="ORF">DC094_16885</name>
</gene>
<accession>A0A2V1GRH8</accession>
<feature type="domain" description="CYTH" evidence="2">
    <location>
        <begin position="2"/>
        <end position="150"/>
    </location>
</feature>
<dbReference type="RefSeq" id="WP_116688292.1">
    <property type="nucleotide sequence ID" value="NZ_CAWNYD010000008.1"/>
</dbReference>
<dbReference type="PIRSF" id="PIRSF016487">
    <property type="entry name" value="CYTH_UCP016487"/>
    <property type="match status" value="1"/>
</dbReference>
<reference evidence="3 4" key="1">
    <citation type="submission" date="2018-04" db="EMBL/GenBank/DDBJ databases">
        <title>Thalassorhabdus spongiae gen. nov., sp. nov., isolated from a marine sponge in South-West Iceland.</title>
        <authorList>
            <person name="Knobloch S."/>
            <person name="Daussin A."/>
            <person name="Johannsson R."/>
            <person name="Marteinsson V.T."/>
        </authorList>
    </citation>
    <scope>NUCLEOTIDE SEQUENCE [LARGE SCALE GENOMIC DNA]</scope>
    <source>
        <strain evidence="3 4">Hp12</strain>
    </source>
</reference>
<dbReference type="SMART" id="SM01118">
    <property type="entry name" value="CYTH"/>
    <property type="match status" value="1"/>
</dbReference>
<dbReference type="Gene3D" id="2.40.320.10">
    <property type="entry name" value="Hypothetical Protein Pfu-838710-001"/>
    <property type="match status" value="1"/>
</dbReference>
<dbReference type="Proteomes" id="UP000244906">
    <property type="component" value="Unassembled WGS sequence"/>
</dbReference>
<dbReference type="SUPFAM" id="SSF55154">
    <property type="entry name" value="CYTH-like phosphatases"/>
    <property type="match status" value="1"/>
</dbReference>
<evidence type="ECO:0000313" key="3">
    <source>
        <dbReference type="EMBL" id="PVZ66373.1"/>
    </source>
</evidence>
<dbReference type="AlphaFoldDB" id="A0A2V1GRH8"/>
<dbReference type="PANTHER" id="PTHR40114">
    <property type="entry name" value="SLR0698 PROTEIN"/>
    <property type="match status" value="1"/>
</dbReference>
<evidence type="ECO:0000256" key="1">
    <source>
        <dbReference type="PIRSR" id="PIRSR016487-1"/>
    </source>
</evidence>
<dbReference type="InterPro" id="IPR023577">
    <property type="entry name" value="CYTH_domain"/>
</dbReference>
<dbReference type="PANTHER" id="PTHR40114:SF1">
    <property type="entry name" value="SLR0698 PROTEIN"/>
    <property type="match status" value="1"/>
</dbReference>
<protein>
    <submittedName>
        <fullName evidence="3">Adenylate cyclase</fullName>
    </submittedName>
</protein>
<name>A0A2V1GRH8_9GAMM</name>
<evidence type="ECO:0000313" key="4">
    <source>
        <dbReference type="Proteomes" id="UP000244906"/>
    </source>
</evidence>
<proteinExistence type="predicted"/>
<dbReference type="PROSITE" id="PS51707">
    <property type="entry name" value="CYTH"/>
    <property type="match status" value="1"/>
</dbReference>
<dbReference type="InterPro" id="IPR033469">
    <property type="entry name" value="CYTH-like_dom_sf"/>
</dbReference>
<dbReference type="Pfam" id="PF01928">
    <property type="entry name" value="CYTH"/>
    <property type="match status" value="1"/>
</dbReference>
<dbReference type="InterPro" id="IPR012042">
    <property type="entry name" value="NeuTTM/CthTTM-like"/>
</dbReference>
<organism evidence="3 4">
    <name type="scientific">Pelagibaculum spongiae</name>
    <dbReference type="NCBI Taxonomy" id="2080658"/>
    <lineage>
        <taxon>Bacteria</taxon>
        <taxon>Pseudomonadati</taxon>
        <taxon>Pseudomonadota</taxon>
        <taxon>Gammaproteobacteria</taxon>
        <taxon>Oceanospirillales</taxon>
        <taxon>Pelagibaculum</taxon>
    </lineage>
</organism>
<dbReference type="CDD" id="cd07891">
    <property type="entry name" value="CYTH-like_CthTTM-like_1"/>
    <property type="match status" value="1"/>
</dbReference>
<evidence type="ECO:0000259" key="2">
    <source>
        <dbReference type="PROSITE" id="PS51707"/>
    </source>
</evidence>
<feature type="active site" description="Proton acceptor" evidence="1">
    <location>
        <position position="30"/>
    </location>
</feature>